<feature type="domain" description="Enoyl-CoA hydratase/isomerase" evidence="5">
    <location>
        <begin position="16"/>
        <end position="328"/>
    </location>
</feature>
<dbReference type="RefSeq" id="WP_166198281.1">
    <property type="nucleotide sequence ID" value="NZ_JAAOIV010000013.1"/>
</dbReference>
<dbReference type="Proteomes" id="UP000744769">
    <property type="component" value="Unassembled WGS sequence"/>
</dbReference>
<dbReference type="PANTHER" id="PTHR43176">
    <property type="entry name" value="3-HYDROXYISOBUTYRYL-COA HYDROLASE-RELATED"/>
    <property type="match status" value="1"/>
</dbReference>
<name>A0A967B2Q3_9MICO</name>
<evidence type="ECO:0000313" key="6">
    <source>
        <dbReference type="EMBL" id="NHN57218.1"/>
    </source>
</evidence>
<comment type="catalytic activity">
    <reaction evidence="1">
        <text>3-hydroxy-2-methylpropanoyl-CoA + H2O = 3-hydroxy-2-methylpropanoate + CoA + H(+)</text>
        <dbReference type="Rhea" id="RHEA:20888"/>
        <dbReference type="ChEBI" id="CHEBI:11805"/>
        <dbReference type="ChEBI" id="CHEBI:15377"/>
        <dbReference type="ChEBI" id="CHEBI:15378"/>
        <dbReference type="ChEBI" id="CHEBI:57287"/>
        <dbReference type="ChEBI" id="CHEBI:57340"/>
        <dbReference type="EC" id="3.1.2.4"/>
    </reaction>
</comment>
<keyword evidence="3" id="KW-0378">Hydrolase</keyword>
<dbReference type="Pfam" id="PF16113">
    <property type="entry name" value="ECH_2"/>
    <property type="match status" value="1"/>
</dbReference>
<dbReference type="InterPro" id="IPR045004">
    <property type="entry name" value="ECH_dom"/>
</dbReference>
<feature type="region of interest" description="Disordered" evidence="4">
    <location>
        <begin position="305"/>
        <end position="330"/>
    </location>
</feature>
<evidence type="ECO:0000256" key="2">
    <source>
        <dbReference type="ARBA" id="ARBA00011915"/>
    </source>
</evidence>
<evidence type="ECO:0000256" key="3">
    <source>
        <dbReference type="ARBA" id="ARBA00022801"/>
    </source>
</evidence>
<dbReference type="GO" id="GO:0003860">
    <property type="term" value="F:3-hydroxyisobutyryl-CoA hydrolase activity"/>
    <property type="evidence" value="ECO:0007669"/>
    <property type="project" value="UniProtKB-EC"/>
</dbReference>
<dbReference type="EMBL" id="JAAOIV010000013">
    <property type="protein sequence ID" value="NHN57218.1"/>
    <property type="molecule type" value="Genomic_DNA"/>
</dbReference>
<dbReference type="SUPFAM" id="SSF52096">
    <property type="entry name" value="ClpP/crotonase"/>
    <property type="match status" value="1"/>
</dbReference>
<organism evidence="6 7">
    <name type="scientific">Metallococcus carri</name>
    <dbReference type="NCBI Taxonomy" id="1656884"/>
    <lineage>
        <taxon>Bacteria</taxon>
        <taxon>Bacillati</taxon>
        <taxon>Actinomycetota</taxon>
        <taxon>Actinomycetes</taxon>
        <taxon>Micrococcales</taxon>
        <taxon>Dermacoccaceae</taxon>
        <taxon>Metallococcus</taxon>
    </lineage>
</organism>
<dbReference type="InterPro" id="IPR032259">
    <property type="entry name" value="HIBYL-CoA-H"/>
</dbReference>
<dbReference type="GO" id="GO:0006574">
    <property type="term" value="P:L-valine catabolic process"/>
    <property type="evidence" value="ECO:0007669"/>
    <property type="project" value="TreeGrafter"/>
</dbReference>
<sequence length="330" mass="34972">MNADSEVLFSTDGALGRIVLNRPKAINSLSLAMVREIDRQLIEWADDDRVQIVSVEGAGERGLCAGGDVVAVRQEILDGGDGQDFFRDEYAMNARMAHYPKPIVAFQDGIVLGGGVGVSAHCRVRLVTDRSKLGMPETIIGFFADVGAMHLLTRAPGETGTHLALTGSTIDAADAVYAGLSDGVATSSWEDLLAGMAAGELPAYGAPDGPGSLEAQRDWIDECYAGDDPVAILDRLRNHSAEAARSAAALIEQRSPLSVATSLAALRRAAGKTIDEVLAQDVVLARNLSHQRDFAEGVRAQIVDKDRSPKWSHPSVADVSPGEVSAMFQP</sequence>
<dbReference type="CDD" id="cd06558">
    <property type="entry name" value="crotonase-like"/>
    <property type="match status" value="1"/>
</dbReference>
<protein>
    <recommendedName>
        <fullName evidence="2">3-hydroxyisobutyryl-CoA hydrolase</fullName>
        <ecNumber evidence="2">3.1.2.4</ecNumber>
    </recommendedName>
</protein>
<dbReference type="GO" id="GO:0005829">
    <property type="term" value="C:cytosol"/>
    <property type="evidence" value="ECO:0007669"/>
    <property type="project" value="TreeGrafter"/>
</dbReference>
<keyword evidence="7" id="KW-1185">Reference proteome</keyword>
<dbReference type="InterPro" id="IPR029045">
    <property type="entry name" value="ClpP/crotonase-like_dom_sf"/>
</dbReference>
<evidence type="ECO:0000259" key="5">
    <source>
        <dbReference type="Pfam" id="PF16113"/>
    </source>
</evidence>
<dbReference type="NCBIfam" id="NF004127">
    <property type="entry name" value="PRK05617.1"/>
    <property type="match status" value="1"/>
</dbReference>
<dbReference type="EC" id="3.1.2.4" evidence="2"/>
<reference evidence="6" key="1">
    <citation type="submission" date="2020-03" db="EMBL/GenBank/DDBJ databases">
        <title>Draft sequencing of Calidifontibacter sp. DB0510.</title>
        <authorList>
            <person name="Kim D.-U."/>
        </authorList>
    </citation>
    <scope>NUCLEOTIDE SEQUENCE</scope>
    <source>
        <strain evidence="6">DB0510</strain>
    </source>
</reference>
<dbReference type="PANTHER" id="PTHR43176:SF3">
    <property type="entry name" value="3-HYDROXYISOBUTYRYL-COA HYDROLASE, MITOCHONDRIAL"/>
    <property type="match status" value="1"/>
</dbReference>
<evidence type="ECO:0000256" key="4">
    <source>
        <dbReference type="SAM" id="MobiDB-lite"/>
    </source>
</evidence>
<dbReference type="Gene3D" id="3.90.226.10">
    <property type="entry name" value="2-enoyl-CoA Hydratase, Chain A, domain 1"/>
    <property type="match status" value="1"/>
</dbReference>
<gene>
    <name evidence="6" type="ORF">G9U51_15710</name>
</gene>
<evidence type="ECO:0000313" key="7">
    <source>
        <dbReference type="Proteomes" id="UP000744769"/>
    </source>
</evidence>
<dbReference type="AlphaFoldDB" id="A0A967B2Q3"/>
<evidence type="ECO:0000256" key="1">
    <source>
        <dbReference type="ARBA" id="ARBA00001709"/>
    </source>
</evidence>
<proteinExistence type="predicted"/>
<comment type="caution">
    <text evidence="6">The sequence shown here is derived from an EMBL/GenBank/DDBJ whole genome shotgun (WGS) entry which is preliminary data.</text>
</comment>
<accession>A0A967B2Q3</accession>